<keyword evidence="3" id="KW-0285">Flavoprotein</keyword>
<evidence type="ECO:0000256" key="2">
    <source>
        <dbReference type="ARBA" id="ARBA00009347"/>
    </source>
</evidence>
<dbReference type="InterPro" id="IPR037069">
    <property type="entry name" value="AcylCoA_DH/ox_N_sf"/>
</dbReference>
<dbReference type="SUPFAM" id="SSF47203">
    <property type="entry name" value="Acyl-CoA dehydrogenase C-terminal domain-like"/>
    <property type="match status" value="1"/>
</dbReference>
<evidence type="ECO:0000256" key="3">
    <source>
        <dbReference type="ARBA" id="ARBA00022630"/>
    </source>
</evidence>
<comment type="similarity">
    <text evidence="2">Belongs to the acyl-CoA dehydrogenase family.</text>
</comment>
<keyword evidence="5 8" id="KW-0560">Oxidoreductase</keyword>
<dbReference type="InterPro" id="IPR009100">
    <property type="entry name" value="AcylCoA_DH/oxidase_NM_dom_sf"/>
</dbReference>
<dbReference type="Gene3D" id="1.20.140.10">
    <property type="entry name" value="Butyryl-CoA Dehydrogenase, subunit A, domain 3"/>
    <property type="match status" value="1"/>
</dbReference>
<dbReference type="Pfam" id="PF02771">
    <property type="entry name" value="Acyl-CoA_dh_N"/>
    <property type="match status" value="1"/>
</dbReference>
<dbReference type="Pfam" id="PF00441">
    <property type="entry name" value="Acyl-CoA_dh_1"/>
    <property type="match status" value="1"/>
</dbReference>
<dbReference type="EC" id="1.3.99.2" evidence="8"/>
<evidence type="ECO:0000259" key="6">
    <source>
        <dbReference type="Pfam" id="PF00441"/>
    </source>
</evidence>
<sequence length="359" mass="36561">MSETEELLASLRATVRGVCASAGGPGAVRRLAEDGPGIDQRAWDVLARQVGLAGLGLPEDAGGLGGLAEVAAVAEELGRALLPVPFLSSTVLCGQVLAAAGASAALARVAEGEVATLVALTRDAVWDPADLAVTAAPAGDGWTVDGTPAPVLEGAAAALLVVAATTAEGPDLFLVDAAAADVVRVPTLDLSRAQARVTLTDAPAVRLTVRGSADAVVRPALDVAAVALAAEQLGGASACLELTVAYVKERTQFGRPVGSFQAVKHTCADLLVLVETARSAVVRAVAAEHGDLHEAASVAQAWCSDAFRTVSAETVQLHGGIGFTWEHDAHLYFRRARADAVLLGSAAYHRERIATALGW</sequence>
<dbReference type="SUPFAM" id="SSF56645">
    <property type="entry name" value="Acyl-CoA dehydrogenase NM domain-like"/>
    <property type="match status" value="1"/>
</dbReference>
<evidence type="ECO:0000259" key="7">
    <source>
        <dbReference type="Pfam" id="PF02771"/>
    </source>
</evidence>
<dbReference type="EMBL" id="CADCUB010000009">
    <property type="protein sequence ID" value="CAA9306277.1"/>
    <property type="molecule type" value="Genomic_DNA"/>
</dbReference>
<protein>
    <submittedName>
        <fullName evidence="8">Butyryl-CoA dehydrogenase</fullName>
        <ecNumber evidence="8">1.3.99.2</ecNumber>
    </submittedName>
</protein>
<feature type="domain" description="Acyl-CoA dehydrogenase/oxidase C-terminal" evidence="6">
    <location>
        <begin position="216"/>
        <end position="357"/>
    </location>
</feature>
<name>A0A6J4KHJ5_9ACTN</name>
<evidence type="ECO:0000256" key="4">
    <source>
        <dbReference type="ARBA" id="ARBA00022827"/>
    </source>
</evidence>
<accession>A0A6J4KHJ5</accession>
<keyword evidence="4" id="KW-0274">FAD</keyword>
<evidence type="ECO:0000256" key="1">
    <source>
        <dbReference type="ARBA" id="ARBA00001974"/>
    </source>
</evidence>
<dbReference type="PANTHER" id="PTHR43884:SF20">
    <property type="entry name" value="ACYL-COA DEHYDROGENASE FADE28"/>
    <property type="match status" value="1"/>
</dbReference>
<dbReference type="InterPro" id="IPR009075">
    <property type="entry name" value="AcylCo_DH/oxidase_C"/>
</dbReference>
<dbReference type="InterPro" id="IPR036250">
    <property type="entry name" value="AcylCo_DH-like_C"/>
</dbReference>
<dbReference type="InterPro" id="IPR013786">
    <property type="entry name" value="AcylCoA_DH/ox_N"/>
</dbReference>
<organism evidence="8">
    <name type="scientific">uncultured Frankineae bacterium</name>
    <dbReference type="NCBI Taxonomy" id="437475"/>
    <lineage>
        <taxon>Bacteria</taxon>
        <taxon>Bacillati</taxon>
        <taxon>Actinomycetota</taxon>
        <taxon>Actinomycetes</taxon>
        <taxon>Frankiales</taxon>
        <taxon>environmental samples</taxon>
    </lineage>
</organism>
<dbReference type="InterPro" id="IPR046373">
    <property type="entry name" value="Acyl-CoA_Oxase/DH_mid-dom_sf"/>
</dbReference>
<evidence type="ECO:0000256" key="5">
    <source>
        <dbReference type="ARBA" id="ARBA00023002"/>
    </source>
</evidence>
<dbReference type="Gene3D" id="1.10.540.10">
    <property type="entry name" value="Acyl-CoA dehydrogenase/oxidase, N-terminal domain"/>
    <property type="match status" value="1"/>
</dbReference>
<feature type="domain" description="Acyl-CoA dehydrogenase/oxidase N-terminal" evidence="7">
    <location>
        <begin position="10"/>
        <end position="104"/>
    </location>
</feature>
<proteinExistence type="inferred from homology"/>
<reference evidence="8" key="1">
    <citation type="submission" date="2020-02" db="EMBL/GenBank/DDBJ databases">
        <authorList>
            <person name="Meier V. D."/>
        </authorList>
    </citation>
    <scope>NUCLEOTIDE SEQUENCE</scope>
    <source>
        <strain evidence="8">AVDCRST_MAG07</strain>
    </source>
</reference>
<dbReference type="AlphaFoldDB" id="A0A6J4KHJ5"/>
<gene>
    <name evidence="8" type="ORF">AVDCRST_MAG07-283</name>
</gene>
<dbReference type="PANTHER" id="PTHR43884">
    <property type="entry name" value="ACYL-COA DEHYDROGENASE"/>
    <property type="match status" value="1"/>
</dbReference>
<dbReference type="Gene3D" id="2.40.110.10">
    <property type="entry name" value="Butyryl-CoA Dehydrogenase, subunit A, domain 2"/>
    <property type="match status" value="1"/>
</dbReference>
<evidence type="ECO:0000313" key="8">
    <source>
        <dbReference type="EMBL" id="CAA9306277.1"/>
    </source>
</evidence>
<dbReference type="GO" id="GO:0003995">
    <property type="term" value="F:acyl-CoA dehydrogenase activity"/>
    <property type="evidence" value="ECO:0007669"/>
    <property type="project" value="TreeGrafter"/>
</dbReference>
<comment type="cofactor">
    <cofactor evidence="1">
        <name>FAD</name>
        <dbReference type="ChEBI" id="CHEBI:57692"/>
    </cofactor>
</comment>
<dbReference type="GO" id="GO:0050660">
    <property type="term" value="F:flavin adenine dinucleotide binding"/>
    <property type="evidence" value="ECO:0007669"/>
    <property type="project" value="InterPro"/>
</dbReference>